<dbReference type="AlphaFoldDB" id="A0A9W8N794"/>
<feature type="transmembrane region" description="Helical" evidence="1">
    <location>
        <begin position="94"/>
        <end position="112"/>
    </location>
</feature>
<protein>
    <submittedName>
        <fullName evidence="2">Uncharacterized protein</fullName>
    </submittedName>
</protein>
<organism evidence="2 3">
    <name type="scientific">Xylaria arbuscula</name>
    <dbReference type="NCBI Taxonomy" id="114810"/>
    <lineage>
        <taxon>Eukaryota</taxon>
        <taxon>Fungi</taxon>
        <taxon>Dikarya</taxon>
        <taxon>Ascomycota</taxon>
        <taxon>Pezizomycotina</taxon>
        <taxon>Sordariomycetes</taxon>
        <taxon>Xylariomycetidae</taxon>
        <taxon>Xylariales</taxon>
        <taxon>Xylariaceae</taxon>
        <taxon>Xylaria</taxon>
    </lineage>
</organism>
<feature type="transmembrane region" description="Helical" evidence="1">
    <location>
        <begin position="52"/>
        <end position="74"/>
    </location>
</feature>
<dbReference type="Proteomes" id="UP001148614">
    <property type="component" value="Unassembled WGS sequence"/>
</dbReference>
<name>A0A9W8N794_9PEZI</name>
<evidence type="ECO:0000256" key="1">
    <source>
        <dbReference type="SAM" id="Phobius"/>
    </source>
</evidence>
<keyword evidence="1" id="KW-0472">Membrane</keyword>
<gene>
    <name evidence="2" type="ORF">NPX13_g9159</name>
</gene>
<proteinExistence type="predicted"/>
<reference evidence="2" key="1">
    <citation type="submission" date="2022-07" db="EMBL/GenBank/DDBJ databases">
        <title>Genome Sequence of Xylaria arbuscula.</title>
        <authorList>
            <person name="Buettner E."/>
        </authorList>
    </citation>
    <scope>NUCLEOTIDE SEQUENCE</scope>
    <source>
        <strain evidence="2">VT107</strain>
    </source>
</reference>
<feature type="transmembrane region" description="Helical" evidence="1">
    <location>
        <begin position="192"/>
        <end position="216"/>
    </location>
</feature>
<keyword evidence="1" id="KW-1133">Transmembrane helix</keyword>
<keyword evidence="1" id="KW-0812">Transmembrane</keyword>
<keyword evidence="3" id="KW-1185">Reference proteome</keyword>
<comment type="caution">
    <text evidence="2">The sequence shown here is derived from an EMBL/GenBank/DDBJ whole genome shotgun (WGS) entry which is preliminary data.</text>
</comment>
<accession>A0A9W8N794</accession>
<evidence type="ECO:0000313" key="2">
    <source>
        <dbReference type="EMBL" id="KAJ3560864.1"/>
    </source>
</evidence>
<dbReference type="EMBL" id="JANPWZ010002174">
    <property type="protein sequence ID" value="KAJ3560864.1"/>
    <property type="molecule type" value="Genomic_DNA"/>
</dbReference>
<sequence>MSSSNQTFLALPTPITLKSNLKKIKETFISFGGWIREAWKEALADLTARWRLILGVLWFAGLLASLVILGLFAFPPPFACRPDGAFSPFTGYTYWDVSGFFQITFAFGSLTFTEAKVIDTTWDILVGRVGQGILAYFSWHTFADYATISMETTPMTYSTFTILFTEKSPAFTSLCQLLVEVTRYRRLRSKRATAWVIMSMLFVLAWPTLIAAMTGYTPEIAAYVKDIEENLVPYHEFRLISYIIHDGERINLTGDYPVPLEPFRGTTSEPVQLDLTMFK</sequence>
<evidence type="ECO:0000313" key="3">
    <source>
        <dbReference type="Proteomes" id="UP001148614"/>
    </source>
</evidence>